<organism evidence="7 8">
    <name type="scientific">Gordonia humi</name>
    <dbReference type="NCBI Taxonomy" id="686429"/>
    <lineage>
        <taxon>Bacteria</taxon>
        <taxon>Bacillati</taxon>
        <taxon>Actinomycetota</taxon>
        <taxon>Actinomycetes</taxon>
        <taxon>Mycobacteriales</taxon>
        <taxon>Gordoniaceae</taxon>
        <taxon>Gordonia</taxon>
    </lineage>
</organism>
<feature type="transmembrane region" description="Helical" evidence="5">
    <location>
        <begin position="341"/>
        <end position="363"/>
    </location>
</feature>
<dbReference type="PANTHER" id="PTHR23508">
    <property type="entry name" value="CARBOXYLIC ACID TRANSPORTER PROTEIN HOMOLOG"/>
    <property type="match status" value="1"/>
</dbReference>
<feature type="transmembrane region" description="Helical" evidence="5">
    <location>
        <begin position="20"/>
        <end position="41"/>
    </location>
</feature>
<evidence type="ECO:0000256" key="1">
    <source>
        <dbReference type="ARBA" id="ARBA00004651"/>
    </source>
</evidence>
<keyword evidence="8" id="KW-1185">Reference proteome</keyword>
<evidence type="ECO:0000313" key="8">
    <source>
        <dbReference type="Proteomes" id="UP000551501"/>
    </source>
</evidence>
<sequence length="443" mass="45589">MNIRESIDNAPMSRYQMMVVGICLAIVLSEGYDLLLMAFAAPELETEWGLSGAQTGVLLSSALVGMAVGSALIAPLADRIGRRRLTLYCLIAVVVAMGAAAATTNAVQLGACRVVTGLGIGGLVASLPVITAEFSPRRRRGTMIAIYTCGLPLGGVIGGVVVSSVMDTFSWRASFVIGAMLTLVLAVVVWAKMPESIDYLVARRPAGALDELNATLPKMGLEPLSALPEPEIVTEETSSQSFLSGRNGVRTVLLGLAFFIMMAAFYFATSWTPKLLQESGLSAGQGVSGGMLLNLGGVAATLVFSLLAVVVSSRKLAVAALIGASIAFVAMSTALGSLATALIAAIAVGVFVNASATGLYALAPDCYPTAVRATGVGWVSAVGRLGAILSPTLAGILLDRDWSPSSLFLLFAIPLLIGAVLVAVISLPTTDRARSGARRAAQA</sequence>
<dbReference type="EMBL" id="JACIFP010000001">
    <property type="protein sequence ID" value="MBB4137755.1"/>
    <property type="molecule type" value="Genomic_DNA"/>
</dbReference>
<dbReference type="Proteomes" id="UP000551501">
    <property type="component" value="Unassembled WGS sequence"/>
</dbReference>
<evidence type="ECO:0000256" key="4">
    <source>
        <dbReference type="ARBA" id="ARBA00023136"/>
    </source>
</evidence>
<feature type="transmembrane region" description="Helical" evidence="5">
    <location>
        <begin position="114"/>
        <end position="132"/>
    </location>
</feature>
<evidence type="ECO:0000256" key="2">
    <source>
        <dbReference type="ARBA" id="ARBA00022692"/>
    </source>
</evidence>
<dbReference type="RefSeq" id="WP_183372578.1">
    <property type="nucleotide sequence ID" value="NZ_BAABHL010000001.1"/>
</dbReference>
<dbReference type="GO" id="GO:0005886">
    <property type="term" value="C:plasma membrane"/>
    <property type="evidence" value="ECO:0007669"/>
    <property type="project" value="UniProtKB-SubCell"/>
</dbReference>
<feature type="transmembrane region" description="Helical" evidence="5">
    <location>
        <begin position="144"/>
        <end position="165"/>
    </location>
</feature>
<proteinExistence type="predicted"/>
<dbReference type="InterPro" id="IPR005829">
    <property type="entry name" value="Sugar_transporter_CS"/>
</dbReference>
<dbReference type="PROSITE" id="PS00217">
    <property type="entry name" value="SUGAR_TRANSPORT_2"/>
    <property type="match status" value="1"/>
</dbReference>
<evidence type="ECO:0000256" key="3">
    <source>
        <dbReference type="ARBA" id="ARBA00022989"/>
    </source>
</evidence>
<keyword evidence="3 5" id="KW-1133">Transmembrane helix</keyword>
<evidence type="ECO:0000259" key="6">
    <source>
        <dbReference type="PROSITE" id="PS50850"/>
    </source>
</evidence>
<comment type="subcellular location">
    <subcellularLocation>
        <location evidence="1">Cell membrane</location>
        <topology evidence="1">Multi-pass membrane protein</topology>
    </subcellularLocation>
</comment>
<dbReference type="Pfam" id="PF07690">
    <property type="entry name" value="MFS_1"/>
    <property type="match status" value="1"/>
</dbReference>
<dbReference type="InterPro" id="IPR011701">
    <property type="entry name" value="MFS"/>
</dbReference>
<keyword evidence="4 5" id="KW-0472">Membrane</keyword>
<dbReference type="InterPro" id="IPR036259">
    <property type="entry name" value="MFS_trans_sf"/>
</dbReference>
<dbReference type="CDD" id="cd17365">
    <property type="entry name" value="MFS_PcaK_like"/>
    <property type="match status" value="1"/>
</dbReference>
<dbReference type="PANTHER" id="PTHR23508:SF10">
    <property type="entry name" value="CARBOXYLIC ACID TRANSPORTER PROTEIN HOMOLOG"/>
    <property type="match status" value="1"/>
</dbReference>
<name>A0A840EXL1_9ACTN</name>
<evidence type="ECO:0000313" key="7">
    <source>
        <dbReference type="EMBL" id="MBB4137755.1"/>
    </source>
</evidence>
<accession>A0A840EXL1</accession>
<gene>
    <name evidence="7" type="ORF">BKA16_004307</name>
</gene>
<protein>
    <submittedName>
        <fullName evidence="7">Benzoate transport</fullName>
    </submittedName>
</protein>
<feature type="transmembrane region" description="Helical" evidence="5">
    <location>
        <begin position="408"/>
        <end position="429"/>
    </location>
</feature>
<feature type="transmembrane region" description="Helical" evidence="5">
    <location>
        <begin position="375"/>
        <end position="396"/>
    </location>
</feature>
<dbReference type="PROSITE" id="PS50850">
    <property type="entry name" value="MFS"/>
    <property type="match status" value="1"/>
</dbReference>
<dbReference type="Gene3D" id="1.20.1250.20">
    <property type="entry name" value="MFS general substrate transporter like domains"/>
    <property type="match status" value="1"/>
</dbReference>
<feature type="transmembrane region" description="Helical" evidence="5">
    <location>
        <begin position="291"/>
        <end position="311"/>
    </location>
</feature>
<keyword evidence="2 5" id="KW-0812">Transmembrane</keyword>
<dbReference type="GO" id="GO:0046943">
    <property type="term" value="F:carboxylic acid transmembrane transporter activity"/>
    <property type="evidence" value="ECO:0007669"/>
    <property type="project" value="TreeGrafter"/>
</dbReference>
<feature type="transmembrane region" description="Helical" evidence="5">
    <location>
        <begin position="53"/>
        <end position="73"/>
    </location>
</feature>
<dbReference type="SUPFAM" id="SSF103473">
    <property type="entry name" value="MFS general substrate transporter"/>
    <property type="match status" value="1"/>
</dbReference>
<dbReference type="AlphaFoldDB" id="A0A840EXL1"/>
<feature type="transmembrane region" description="Helical" evidence="5">
    <location>
        <begin position="316"/>
        <end position="335"/>
    </location>
</feature>
<feature type="domain" description="Major facilitator superfamily (MFS) profile" evidence="6">
    <location>
        <begin position="19"/>
        <end position="430"/>
    </location>
</feature>
<feature type="transmembrane region" description="Helical" evidence="5">
    <location>
        <begin position="171"/>
        <end position="191"/>
    </location>
</feature>
<reference evidence="7 8" key="1">
    <citation type="submission" date="2020-08" db="EMBL/GenBank/DDBJ databases">
        <title>Sequencing the genomes of 1000 actinobacteria strains.</title>
        <authorList>
            <person name="Klenk H.-P."/>
        </authorList>
    </citation>
    <scope>NUCLEOTIDE SEQUENCE [LARGE SCALE GENOMIC DNA]</scope>
    <source>
        <strain evidence="7 8">DSM 45298</strain>
    </source>
</reference>
<comment type="caution">
    <text evidence="7">The sequence shown here is derived from an EMBL/GenBank/DDBJ whole genome shotgun (WGS) entry which is preliminary data.</text>
</comment>
<feature type="transmembrane region" description="Helical" evidence="5">
    <location>
        <begin position="85"/>
        <end position="102"/>
    </location>
</feature>
<feature type="transmembrane region" description="Helical" evidence="5">
    <location>
        <begin position="252"/>
        <end position="271"/>
    </location>
</feature>
<dbReference type="InterPro" id="IPR020846">
    <property type="entry name" value="MFS_dom"/>
</dbReference>
<evidence type="ECO:0000256" key="5">
    <source>
        <dbReference type="SAM" id="Phobius"/>
    </source>
</evidence>